<dbReference type="OrthoDB" id="7622008at2"/>
<dbReference type="PATRIC" id="fig|1280950.3.peg.37"/>
<dbReference type="Pfam" id="PF01471">
    <property type="entry name" value="PG_binding_1"/>
    <property type="match status" value="1"/>
</dbReference>
<dbReference type="EMBL" id="ARYK01000001">
    <property type="protein sequence ID" value="KCZ93747.1"/>
    <property type="molecule type" value="Genomic_DNA"/>
</dbReference>
<evidence type="ECO:0000313" key="4">
    <source>
        <dbReference type="Proteomes" id="UP000025171"/>
    </source>
</evidence>
<evidence type="ECO:0000313" key="3">
    <source>
        <dbReference type="EMBL" id="KCZ93747.1"/>
    </source>
</evidence>
<dbReference type="InterPro" id="IPR036365">
    <property type="entry name" value="PGBD-like_sf"/>
</dbReference>
<keyword evidence="1" id="KW-0732">Signal</keyword>
<feature type="signal peptide" evidence="1">
    <location>
        <begin position="1"/>
        <end position="21"/>
    </location>
</feature>
<name>A0A059FT00_9PROT</name>
<dbReference type="RefSeq" id="WP_035612360.1">
    <property type="nucleotide sequence ID" value="NZ_ARYK01000001.1"/>
</dbReference>
<evidence type="ECO:0000259" key="2">
    <source>
        <dbReference type="Pfam" id="PF01471"/>
    </source>
</evidence>
<gene>
    <name evidence="3" type="ORF">HJO_00185</name>
</gene>
<feature type="domain" description="Peptidoglycan binding-like" evidence="2">
    <location>
        <begin position="265"/>
        <end position="314"/>
    </location>
</feature>
<dbReference type="eggNOG" id="COG3409">
    <property type="taxonomic scope" value="Bacteria"/>
</dbReference>
<sequence>MSKKMLLISVAATAFAGMAFAQGSADYPPESDAGTCYARVLTPETTKVVTEQVIDRPEGTEIKLIPATYETVTEQVLVKEESKDVRVTPTMFETVTEQVLQTPERTDTVVIPAQYETYTEQVMTRAAYTTWKPGNGLYGRAIDASVSNNGVSTGELLCRVEVPAQYETVTRTRLVSPERTEAKVIPATYKTVTRQVVSQPAQVTEEVVPAVYETISVQKLVTAASEETIVIPATYKTLEKRVVSGGGSLEWREVLCDTNATPGKISAVQTALTKAGYKAPVDGEFGPGTLKAMEAYQRANNLPVGYLTVSTVESLGLTKN</sequence>
<dbReference type="Gene3D" id="1.10.101.10">
    <property type="entry name" value="PGBD-like superfamily/PGBD"/>
    <property type="match status" value="1"/>
</dbReference>
<dbReference type="Proteomes" id="UP000025171">
    <property type="component" value="Unassembled WGS sequence"/>
</dbReference>
<dbReference type="STRING" id="1280950.HJO_00185"/>
<organism evidence="3 4">
    <name type="scientific">Hyphomonas johnsonii MHS-2</name>
    <dbReference type="NCBI Taxonomy" id="1280950"/>
    <lineage>
        <taxon>Bacteria</taxon>
        <taxon>Pseudomonadati</taxon>
        <taxon>Pseudomonadota</taxon>
        <taxon>Alphaproteobacteria</taxon>
        <taxon>Hyphomonadales</taxon>
        <taxon>Hyphomonadaceae</taxon>
        <taxon>Hyphomonas</taxon>
    </lineage>
</organism>
<protein>
    <submittedName>
        <fullName evidence="3">Peptidoglycan-binding protein</fullName>
    </submittedName>
</protein>
<comment type="caution">
    <text evidence="3">The sequence shown here is derived from an EMBL/GenBank/DDBJ whole genome shotgun (WGS) entry which is preliminary data.</text>
</comment>
<dbReference type="SUPFAM" id="SSF47090">
    <property type="entry name" value="PGBD-like"/>
    <property type="match status" value="1"/>
</dbReference>
<dbReference type="InterPro" id="IPR036366">
    <property type="entry name" value="PGBDSf"/>
</dbReference>
<feature type="chain" id="PRO_5001573352" evidence="1">
    <location>
        <begin position="22"/>
        <end position="320"/>
    </location>
</feature>
<evidence type="ECO:0000256" key="1">
    <source>
        <dbReference type="SAM" id="SignalP"/>
    </source>
</evidence>
<proteinExistence type="predicted"/>
<dbReference type="AlphaFoldDB" id="A0A059FT00"/>
<reference evidence="3 4" key="1">
    <citation type="journal article" date="2014" name="Antonie Van Leeuwenhoek">
        <title>Hyphomonas beringensis sp. nov. and Hyphomonas chukchiensis sp. nov., isolated from surface seawater of the Bering Sea and Chukchi Sea.</title>
        <authorList>
            <person name="Li C."/>
            <person name="Lai Q."/>
            <person name="Li G."/>
            <person name="Dong C."/>
            <person name="Wang J."/>
            <person name="Liao Y."/>
            <person name="Shao Z."/>
        </authorList>
    </citation>
    <scope>NUCLEOTIDE SEQUENCE [LARGE SCALE GENOMIC DNA]</scope>
    <source>
        <strain evidence="3 4">MHS-2</strain>
    </source>
</reference>
<keyword evidence="4" id="KW-1185">Reference proteome</keyword>
<dbReference type="InterPro" id="IPR002477">
    <property type="entry name" value="Peptidoglycan-bd-like"/>
</dbReference>
<accession>A0A059FT00</accession>